<reference evidence="9 10" key="1">
    <citation type="submission" date="2016-05" db="EMBL/GenBank/DDBJ databases">
        <title>Draft Genome Sequences of Stenotrophomonas maltophilia Strains Sm32COP, Sm41DVV, Sm46PAILV, SmF3, SmF22, SmSOFb1 and SmCVFa1, Isolated from Different Manures, in France.</title>
        <authorList>
            <person name="Nazaret S."/>
            <person name="Bodilis J."/>
        </authorList>
    </citation>
    <scope>NUCLEOTIDE SEQUENCE [LARGE SCALE GENOMIC DNA]</scope>
    <source>
        <strain evidence="9 10">Sm41DVV</strain>
    </source>
</reference>
<dbReference type="AlphaFoldDB" id="A0AAP7GS40"/>
<protein>
    <submittedName>
        <fullName evidence="9">Xylosidase</fullName>
    </submittedName>
</protein>
<dbReference type="GO" id="GO:0005975">
    <property type="term" value="P:carbohydrate metabolic process"/>
    <property type="evidence" value="ECO:0007669"/>
    <property type="project" value="InterPro"/>
</dbReference>
<feature type="active site" description="Proton acceptor" evidence="4">
    <location>
        <position position="61"/>
    </location>
</feature>
<keyword evidence="7" id="KW-0732">Signal</keyword>
<evidence type="ECO:0000259" key="8">
    <source>
        <dbReference type="Pfam" id="PF17851"/>
    </source>
</evidence>
<comment type="similarity">
    <text evidence="1 6">Belongs to the glycosyl hydrolase 43 family.</text>
</comment>
<proteinExistence type="inferred from homology"/>
<dbReference type="EMBL" id="LYVI01000005">
    <property type="protein sequence ID" value="OBU61624.1"/>
    <property type="molecule type" value="Genomic_DNA"/>
</dbReference>
<keyword evidence="2 6" id="KW-0378">Hydrolase</keyword>
<dbReference type="Pfam" id="PF04616">
    <property type="entry name" value="Glyco_hydro_43"/>
    <property type="match status" value="1"/>
</dbReference>
<gene>
    <name evidence="9" type="ORF">A9K56_10035</name>
</gene>
<dbReference type="InterPro" id="IPR013320">
    <property type="entry name" value="ConA-like_dom_sf"/>
</dbReference>
<dbReference type="InterPro" id="IPR006710">
    <property type="entry name" value="Glyco_hydro_43"/>
</dbReference>
<accession>A0AAP7GS40</accession>
<dbReference type="Gene3D" id="2.60.120.200">
    <property type="match status" value="1"/>
</dbReference>
<dbReference type="GO" id="GO:0004553">
    <property type="term" value="F:hydrolase activity, hydrolyzing O-glycosyl compounds"/>
    <property type="evidence" value="ECO:0007669"/>
    <property type="project" value="InterPro"/>
</dbReference>
<dbReference type="CDD" id="cd09002">
    <property type="entry name" value="GH43_XYL-like"/>
    <property type="match status" value="1"/>
</dbReference>
<feature type="domain" description="Beta-xylosidase C-terminal Concanavalin A-like" evidence="8">
    <location>
        <begin position="348"/>
        <end position="526"/>
    </location>
</feature>
<evidence type="ECO:0000256" key="7">
    <source>
        <dbReference type="SAM" id="SignalP"/>
    </source>
</evidence>
<evidence type="ECO:0000256" key="4">
    <source>
        <dbReference type="PIRSR" id="PIRSR606710-1"/>
    </source>
</evidence>
<comment type="caution">
    <text evidence="9">The sequence shown here is derived from an EMBL/GenBank/DDBJ whole genome shotgun (WGS) entry which is preliminary data.</text>
</comment>
<dbReference type="RefSeq" id="WP_065182108.1">
    <property type="nucleotide sequence ID" value="NZ_LYVI01000005.1"/>
</dbReference>
<dbReference type="PANTHER" id="PTHR42812">
    <property type="entry name" value="BETA-XYLOSIDASE"/>
    <property type="match status" value="1"/>
</dbReference>
<feature type="chain" id="PRO_5042872945" evidence="7">
    <location>
        <begin position="26"/>
        <end position="529"/>
    </location>
</feature>
<evidence type="ECO:0000313" key="9">
    <source>
        <dbReference type="EMBL" id="OBU61624.1"/>
    </source>
</evidence>
<name>A0AAP7GS40_STEMA</name>
<dbReference type="InterPro" id="IPR023296">
    <property type="entry name" value="Glyco_hydro_beta-prop_sf"/>
</dbReference>
<feature type="site" description="Important for catalytic activity, responsible for pKa modulation of the active site Glu and correct orientation of both the proton donor and substrate" evidence="5">
    <location>
        <position position="160"/>
    </location>
</feature>
<sequence length="529" mass="58564">MHRPLRRIPAVALASLLLAALPALASGPASPTWARGLENQRQADLGDGTYLNPVLAGDRPDPSVLKDGQDYYLTLSSFDAYPGLPIWHSRDLVNWQPLGHAITRNVGAIWAPDIVKHQGRYFIYFPARTGEHRSNFVVWADDIRGPWSDPIDIGLGGYIDPGHAVGEDGKRYLFLSGGDYVQLADDGLSVVGTPKHVYDGWRYPQSWDVEAYAQEGPKIHFREGWYYMTTAVGGTAGPPTGHMVITARSRSIHGPWQNAPNNPITRTQSASEPWWSRGHATVVEGTDGRWWMMYHGYENGFWTLGRQTLLDPIEWTDDGWFVARGGDLGQPLRKPSGSALAPHGMALSDDFRGGRLGPQWAFFNPGSDEYRRLRFSGDGLVMQGKGSAPRDASPLTTIAGDPAYQFEVELEVAPGAVGGALLFYSDRLYVGVGSNGEQFIMHRYGEERPARLAPSERGGRLWLRVTNNRHIVTFHTSSDGRTWQKYPVQMETSGYHHNVAGKFLALKPALYAAGDGAVTFRSFRYRALD</sequence>
<evidence type="ECO:0000256" key="2">
    <source>
        <dbReference type="ARBA" id="ARBA00022801"/>
    </source>
</evidence>
<feature type="active site" description="Proton donor" evidence="4">
    <location>
        <position position="215"/>
    </location>
</feature>
<evidence type="ECO:0000256" key="3">
    <source>
        <dbReference type="ARBA" id="ARBA00023295"/>
    </source>
</evidence>
<organism evidence="9 10">
    <name type="scientific">Stenotrophomonas maltophilia</name>
    <name type="common">Pseudomonas maltophilia</name>
    <name type="synonym">Xanthomonas maltophilia</name>
    <dbReference type="NCBI Taxonomy" id="40324"/>
    <lineage>
        <taxon>Bacteria</taxon>
        <taxon>Pseudomonadati</taxon>
        <taxon>Pseudomonadota</taxon>
        <taxon>Gammaproteobacteria</taxon>
        <taxon>Lysobacterales</taxon>
        <taxon>Lysobacteraceae</taxon>
        <taxon>Stenotrophomonas</taxon>
        <taxon>Stenotrophomonas maltophilia group</taxon>
    </lineage>
</organism>
<dbReference type="InterPro" id="IPR051795">
    <property type="entry name" value="Glycosyl_Hydrlase_43"/>
</dbReference>
<dbReference type="PANTHER" id="PTHR42812:SF2">
    <property type="entry name" value="XYLOSIDASE_ARABINOSIDASE"/>
    <property type="match status" value="1"/>
</dbReference>
<dbReference type="Pfam" id="PF17851">
    <property type="entry name" value="GH43_C2"/>
    <property type="match status" value="1"/>
</dbReference>
<dbReference type="SUPFAM" id="SSF49899">
    <property type="entry name" value="Concanavalin A-like lectins/glucanases"/>
    <property type="match status" value="1"/>
</dbReference>
<dbReference type="Proteomes" id="UP000092125">
    <property type="component" value="Unassembled WGS sequence"/>
</dbReference>
<keyword evidence="3 6" id="KW-0326">Glycosidase</keyword>
<dbReference type="InterPro" id="IPR041542">
    <property type="entry name" value="GH43_C2"/>
</dbReference>
<feature type="signal peptide" evidence="7">
    <location>
        <begin position="1"/>
        <end position="25"/>
    </location>
</feature>
<evidence type="ECO:0000256" key="1">
    <source>
        <dbReference type="ARBA" id="ARBA00009865"/>
    </source>
</evidence>
<evidence type="ECO:0000256" key="5">
    <source>
        <dbReference type="PIRSR" id="PIRSR606710-2"/>
    </source>
</evidence>
<evidence type="ECO:0000313" key="10">
    <source>
        <dbReference type="Proteomes" id="UP000092125"/>
    </source>
</evidence>
<evidence type="ECO:0000256" key="6">
    <source>
        <dbReference type="RuleBase" id="RU361187"/>
    </source>
</evidence>
<dbReference type="Gene3D" id="2.115.10.20">
    <property type="entry name" value="Glycosyl hydrolase domain, family 43"/>
    <property type="match status" value="1"/>
</dbReference>
<dbReference type="SUPFAM" id="SSF75005">
    <property type="entry name" value="Arabinanase/levansucrase/invertase"/>
    <property type="match status" value="1"/>
</dbReference>